<keyword evidence="1" id="KW-1133">Transmembrane helix</keyword>
<sequence>MKAPNPQKVQAVPLVTAEGLEEDLILLLQFHLGISFTIGCGIFGVLLIKKNAECIVGKQYLCQAAMVVMGLGFLSVSAAQGYYGFVLFAWMYGIPCGGLHYSLKMLVFEKIRAKSFSRAWAYVEWAQSIPVLVGVPVAGYISSSPTSRSGFYFSAACSFAGAAALFLNSLTSMYPLGRKRGLGSCSTCTSQTPSCCCTQDFHLTR</sequence>
<dbReference type="Gene3D" id="1.20.1250.20">
    <property type="entry name" value="MFS general substrate transporter like domains"/>
    <property type="match status" value="1"/>
</dbReference>
<keyword evidence="3" id="KW-1185">Reference proteome</keyword>
<gene>
    <name evidence="2" type="ORF">CDAR_9021</name>
</gene>
<dbReference type="InterPro" id="IPR036259">
    <property type="entry name" value="MFS_trans_sf"/>
</dbReference>
<feature type="transmembrane region" description="Helical" evidence="1">
    <location>
        <begin position="85"/>
        <end position="107"/>
    </location>
</feature>
<accession>A0AAV4SMF9</accession>
<dbReference type="PANTHER" id="PTHR11360:SF93">
    <property type="entry name" value="MONOCARBOXYLATE TRANSPORTER 7-LIKE PROTEIN"/>
    <property type="match status" value="1"/>
</dbReference>
<dbReference type="EMBL" id="BPLQ01008039">
    <property type="protein sequence ID" value="GIY34164.1"/>
    <property type="molecule type" value="Genomic_DNA"/>
</dbReference>
<name>A0AAV4SMF9_9ARAC</name>
<feature type="transmembrane region" description="Helical" evidence="1">
    <location>
        <begin position="60"/>
        <end position="79"/>
    </location>
</feature>
<protein>
    <submittedName>
        <fullName evidence="2">Uncharacterized protein</fullName>
    </submittedName>
</protein>
<evidence type="ECO:0000313" key="3">
    <source>
        <dbReference type="Proteomes" id="UP001054837"/>
    </source>
</evidence>
<feature type="transmembrane region" description="Helical" evidence="1">
    <location>
        <begin position="119"/>
        <end position="139"/>
    </location>
</feature>
<dbReference type="Proteomes" id="UP001054837">
    <property type="component" value="Unassembled WGS sequence"/>
</dbReference>
<dbReference type="InterPro" id="IPR050327">
    <property type="entry name" value="Proton-linked_MCT"/>
</dbReference>
<evidence type="ECO:0000256" key="1">
    <source>
        <dbReference type="SAM" id="Phobius"/>
    </source>
</evidence>
<keyword evidence="1" id="KW-0472">Membrane</keyword>
<reference evidence="2 3" key="1">
    <citation type="submission" date="2021-06" db="EMBL/GenBank/DDBJ databases">
        <title>Caerostris darwini draft genome.</title>
        <authorList>
            <person name="Kono N."/>
            <person name="Arakawa K."/>
        </authorList>
    </citation>
    <scope>NUCLEOTIDE SEQUENCE [LARGE SCALE GENOMIC DNA]</scope>
</reference>
<feature type="transmembrane region" description="Helical" evidence="1">
    <location>
        <begin position="151"/>
        <end position="170"/>
    </location>
</feature>
<evidence type="ECO:0000313" key="2">
    <source>
        <dbReference type="EMBL" id="GIY34164.1"/>
    </source>
</evidence>
<keyword evidence="1" id="KW-0812">Transmembrane</keyword>
<dbReference type="AlphaFoldDB" id="A0AAV4SMF9"/>
<organism evidence="2 3">
    <name type="scientific">Caerostris darwini</name>
    <dbReference type="NCBI Taxonomy" id="1538125"/>
    <lineage>
        <taxon>Eukaryota</taxon>
        <taxon>Metazoa</taxon>
        <taxon>Ecdysozoa</taxon>
        <taxon>Arthropoda</taxon>
        <taxon>Chelicerata</taxon>
        <taxon>Arachnida</taxon>
        <taxon>Araneae</taxon>
        <taxon>Araneomorphae</taxon>
        <taxon>Entelegynae</taxon>
        <taxon>Araneoidea</taxon>
        <taxon>Araneidae</taxon>
        <taxon>Caerostris</taxon>
    </lineage>
</organism>
<proteinExistence type="predicted"/>
<dbReference type="SUPFAM" id="SSF103473">
    <property type="entry name" value="MFS general substrate transporter"/>
    <property type="match status" value="1"/>
</dbReference>
<dbReference type="PANTHER" id="PTHR11360">
    <property type="entry name" value="MONOCARBOXYLATE TRANSPORTER"/>
    <property type="match status" value="1"/>
</dbReference>
<feature type="transmembrane region" description="Helical" evidence="1">
    <location>
        <begin position="24"/>
        <end position="48"/>
    </location>
</feature>
<comment type="caution">
    <text evidence="2">The sequence shown here is derived from an EMBL/GenBank/DDBJ whole genome shotgun (WGS) entry which is preliminary data.</text>
</comment>